<gene>
    <name evidence="3" type="primary">cpaF</name>
    <name evidence="3" type="ORF">G3I39_27190</name>
</gene>
<evidence type="ECO:0000259" key="2">
    <source>
        <dbReference type="Pfam" id="PF00437"/>
    </source>
</evidence>
<comment type="caution">
    <text evidence="3">The sequence shown here is derived from an EMBL/GenBank/DDBJ whole genome shotgun (WGS) entry which is preliminary data.</text>
</comment>
<sequence>RDLVRNSLRMRPDRIIVGEVRGGETLDMLQAMSTGHDGSLATVHANSAEDALMRLQTLGSMAEVQIPF</sequence>
<evidence type="ECO:0000256" key="1">
    <source>
        <dbReference type="ARBA" id="ARBA00006611"/>
    </source>
</evidence>
<dbReference type="Gene3D" id="3.40.50.300">
    <property type="entry name" value="P-loop containing nucleotide triphosphate hydrolases"/>
    <property type="match status" value="1"/>
</dbReference>
<dbReference type="InterPro" id="IPR027417">
    <property type="entry name" value="P-loop_NTPase"/>
</dbReference>
<dbReference type="InterPro" id="IPR050921">
    <property type="entry name" value="T4SS_GSP_E_ATPase"/>
</dbReference>
<comment type="similarity">
    <text evidence="1">Belongs to the GSP E family.</text>
</comment>
<dbReference type="Proteomes" id="UP000471648">
    <property type="component" value="Unassembled WGS sequence"/>
</dbReference>
<protein>
    <submittedName>
        <fullName evidence="3">Flp pilus assembly complex ATPase component</fullName>
    </submittedName>
</protein>
<name>A0A6N9VHJ9_STRMI</name>
<evidence type="ECO:0000313" key="4">
    <source>
        <dbReference type="Proteomes" id="UP000471648"/>
    </source>
</evidence>
<dbReference type="PANTHER" id="PTHR30486:SF6">
    <property type="entry name" value="TYPE IV PILUS RETRACTATION ATPASE PILT"/>
    <property type="match status" value="1"/>
</dbReference>
<dbReference type="PANTHER" id="PTHR30486">
    <property type="entry name" value="TWITCHING MOTILITY PROTEIN PILT"/>
    <property type="match status" value="1"/>
</dbReference>
<proteinExistence type="inferred from homology"/>
<dbReference type="EMBL" id="JAAGME010001128">
    <property type="protein sequence ID" value="NEB70718.1"/>
    <property type="molecule type" value="Genomic_DNA"/>
</dbReference>
<feature type="domain" description="Bacterial type II secretion system protein E" evidence="2">
    <location>
        <begin position="1"/>
        <end position="62"/>
    </location>
</feature>
<dbReference type="RefSeq" id="WP_164358383.1">
    <property type="nucleotide sequence ID" value="NZ_JAAGME010001128.1"/>
</dbReference>
<dbReference type="GO" id="GO:0016887">
    <property type="term" value="F:ATP hydrolysis activity"/>
    <property type="evidence" value="ECO:0007669"/>
    <property type="project" value="InterPro"/>
</dbReference>
<feature type="non-terminal residue" evidence="3">
    <location>
        <position position="1"/>
    </location>
</feature>
<accession>A0A6N9VHJ9</accession>
<dbReference type="AlphaFoldDB" id="A0A6N9VHJ9"/>
<dbReference type="SUPFAM" id="SSF52540">
    <property type="entry name" value="P-loop containing nucleoside triphosphate hydrolases"/>
    <property type="match status" value="1"/>
</dbReference>
<dbReference type="Pfam" id="PF00437">
    <property type="entry name" value="T2SSE"/>
    <property type="match status" value="1"/>
</dbReference>
<dbReference type="InterPro" id="IPR001482">
    <property type="entry name" value="T2SS/T4SS_dom"/>
</dbReference>
<reference evidence="3 4" key="1">
    <citation type="submission" date="2020-01" db="EMBL/GenBank/DDBJ databases">
        <title>Insect and environment-associated Actinomycetes.</title>
        <authorList>
            <person name="Currrie C."/>
            <person name="Chevrette M."/>
            <person name="Carlson C."/>
            <person name="Stubbendieck R."/>
            <person name="Wendt-Pienkowski E."/>
        </authorList>
    </citation>
    <scope>NUCLEOTIDE SEQUENCE [LARGE SCALE GENOMIC DNA]</scope>
    <source>
        <strain evidence="3 4">SID14438</strain>
    </source>
</reference>
<evidence type="ECO:0000313" key="3">
    <source>
        <dbReference type="EMBL" id="NEB70718.1"/>
    </source>
</evidence>
<organism evidence="3 4">
    <name type="scientific">Streptomyces microflavus</name>
    <name type="common">Streptomyces lipmanii</name>
    <dbReference type="NCBI Taxonomy" id="1919"/>
    <lineage>
        <taxon>Bacteria</taxon>
        <taxon>Bacillati</taxon>
        <taxon>Actinomycetota</taxon>
        <taxon>Actinomycetes</taxon>
        <taxon>Kitasatosporales</taxon>
        <taxon>Streptomycetaceae</taxon>
        <taxon>Streptomyces</taxon>
    </lineage>
</organism>
<feature type="non-terminal residue" evidence="3">
    <location>
        <position position="68"/>
    </location>
</feature>